<gene>
    <name evidence="1" type="ORF">SSLN_LOCUS11475</name>
</gene>
<protein>
    <submittedName>
        <fullName evidence="3">Secreted protein</fullName>
    </submittedName>
</protein>
<reference evidence="1 2" key="2">
    <citation type="submission" date="2018-11" db="EMBL/GenBank/DDBJ databases">
        <authorList>
            <consortium name="Pathogen Informatics"/>
        </authorList>
    </citation>
    <scope>NUCLEOTIDE SEQUENCE [LARGE SCALE GENOMIC DNA]</scope>
    <source>
        <strain evidence="1 2">NST_G2</strain>
    </source>
</reference>
<accession>A0A183T4S7</accession>
<organism evidence="3">
    <name type="scientific">Schistocephalus solidus</name>
    <name type="common">Tapeworm</name>
    <dbReference type="NCBI Taxonomy" id="70667"/>
    <lineage>
        <taxon>Eukaryota</taxon>
        <taxon>Metazoa</taxon>
        <taxon>Spiralia</taxon>
        <taxon>Lophotrochozoa</taxon>
        <taxon>Platyhelminthes</taxon>
        <taxon>Cestoda</taxon>
        <taxon>Eucestoda</taxon>
        <taxon>Diphyllobothriidea</taxon>
        <taxon>Diphyllobothriidae</taxon>
        <taxon>Schistocephalus</taxon>
    </lineage>
</organism>
<dbReference type="Proteomes" id="UP000275846">
    <property type="component" value="Unassembled WGS sequence"/>
</dbReference>
<keyword evidence="2" id="KW-1185">Reference proteome</keyword>
<name>A0A183T4S7_SCHSO</name>
<evidence type="ECO:0000313" key="3">
    <source>
        <dbReference type="WBParaSite" id="SSLN_0001191801-mRNA-1"/>
    </source>
</evidence>
<evidence type="ECO:0000313" key="2">
    <source>
        <dbReference type="Proteomes" id="UP000275846"/>
    </source>
</evidence>
<reference evidence="3" key="1">
    <citation type="submission" date="2016-06" db="UniProtKB">
        <authorList>
            <consortium name="WormBaseParasite"/>
        </authorList>
    </citation>
    <scope>IDENTIFICATION</scope>
</reference>
<dbReference type="EMBL" id="UYSU01036562">
    <property type="protein sequence ID" value="VDL97860.1"/>
    <property type="molecule type" value="Genomic_DNA"/>
</dbReference>
<dbReference type="AlphaFoldDB" id="A0A183T4S7"/>
<proteinExistence type="predicted"/>
<dbReference type="WBParaSite" id="SSLN_0001191801-mRNA-1">
    <property type="protein sequence ID" value="SSLN_0001191801-mRNA-1"/>
    <property type="gene ID" value="SSLN_0001191801"/>
</dbReference>
<evidence type="ECO:0000313" key="1">
    <source>
        <dbReference type="EMBL" id="VDL97860.1"/>
    </source>
</evidence>
<sequence length="101" mass="11259">MLLWTPLADTQPSPVAPRSWVLLSGHTQGKRHDQRAKPGEGLRCCVCLHTRYACSLPLLFPSPLCPSLSFRFPVYSYLPFYLSSSYSILSPLILSSPSPHD</sequence>
<dbReference type="OrthoDB" id="10225613at2759"/>